<dbReference type="Proteomes" id="UP000593892">
    <property type="component" value="Chromosome"/>
</dbReference>
<organism evidence="2 3">
    <name type="scientific">Paludibaculum fermentans</name>
    <dbReference type="NCBI Taxonomy" id="1473598"/>
    <lineage>
        <taxon>Bacteria</taxon>
        <taxon>Pseudomonadati</taxon>
        <taxon>Acidobacteriota</taxon>
        <taxon>Terriglobia</taxon>
        <taxon>Bryobacterales</taxon>
        <taxon>Bryobacteraceae</taxon>
        <taxon>Paludibaculum</taxon>
    </lineage>
</organism>
<proteinExistence type="predicted"/>
<feature type="transmembrane region" description="Helical" evidence="1">
    <location>
        <begin position="85"/>
        <end position="108"/>
    </location>
</feature>
<keyword evidence="1" id="KW-1133">Transmembrane helix</keyword>
<sequence length="234" mass="26138">MARHHSNKLSIPRDFPDAFYRSVHATVTPKLGNQSDHQTNFLGGWNALQYRFRACADSDASFRRLVNRYGDAPPQPYRYQQERDLFAFFGAALSTIESFSFALFSLGAKVNPGRFPISTAQDLKRISPENTCGAFQHAFPRSNLTLGFAAALQDAQYLQLKEVRNILIHRSAPGRIIYSSSAMGDRLPLPATSDATWISGIPINVDTTAAPRRWLAAKLKDLLRETAFFVATQL</sequence>
<evidence type="ECO:0008006" key="4">
    <source>
        <dbReference type="Google" id="ProtNLM"/>
    </source>
</evidence>
<evidence type="ECO:0000256" key="1">
    <source>
        <dbReference type="SAM" id="Phobius"/>
    </source>
</evidence>
<dbReference type="EMBL" id="CP063849">
    <property type="protein sequence ID" value="QOY88028.1"/>
    <property type="molecule type" value="Genomic_DNA"/>
</dbReference>
<name>A0A7S7SKT0_PALFE</name>
<dbReference type="RefSeq" id="WP_194449691.1">
    <property type="nucleotide sequence ID" value="NZ_CP063849.1"/>
</dbReference>
<keyword evidence="1" id="KW-0472">Membrane</keyword>
<gene>
    <name evidence="2" type="ORF">IRI77_35720</name>
</gene>
<dbReference type="AlphaFoldDB" id="A0A7S7SKT0"/>
<reference evidence="2 3" key="1">
    <citation type="submission" date="2020-10" db="EMBL/GenBank/DDBJ databases">
        <title>Complete genome sequence of Paludibaculum fermentans P105T, a facultatively anaerobic acidobacterium capable of dissimilatory Fe(III) reduction.</title>
        <authorList>
            <person name="Dedysh S.N."/>
            <person name="Beletsky A.V."/>
            <person name="Kulichevskaya I.S."/>
            <person name="Mardanov A.V."/>
            <person name="Ravin N.V."/>
        </authorList>
    </citation>
    <scope>NUCLEOTIDE SEQUENCE [LARGE SCALE GENOMIC DNA]</scope>
    <source>
        <strain evidence="2 3">P105</strain>
    </source>
</reference>
<evidence type="ECO:0000313" key="3">
    <source>
        <dbReference type="Proteomes" id="UP000593892"/>
    </source>
</evidence>
<keyword evidence="1" id="KW-0812">Transmembrane</keyword>
<evidence type="ECO:0000313" key="2">
    <source>
        <dbReference type="EMBL" id="QOY88028.1"/>
    </source>
</evidence>
<dbReference type="KEGG" id="pfer:IRI77_35720"/>
<protein>
    <recommendedName>
        <fullName evidence="4">Cthe-2314-like HEPN domain-containing protein</fullName>
    </recommendedName>
</protein>
<keyword evidence="3" id="KW-1185">Reference proteome</keyword>
<accession>A0A7S7SKT0</accession>